<dbReference type="FunFam" id="1.20.1250.20:FF:000423">
    <property type="entry name" value="Putative inorganic phosphate cotransporter-like Protein"/>
    <property type="match status" value="1"/>
</dbReference>
<accession>A0A0L8HSY7</accession>
<dbReference type="InterPro" id="IPR020846">
    <property type="entry name" value="MFS_dom"/>
</dbReference>
<dbReference type="InterPro" id="IPR011701">
    <property type="entry name" value="MFS"/>
</dbReference>
<gene>
    <name evidence="10" type="ORF">OCBIM_22006829mg</name>
</gene>
<feature type="region of interest" description="Disordered" evidence="7">
    <location>
        <begin position="471"/>
        <end position="493"/>
    </location>
</feature>
<name>A0A0L8HSY7_OCTBM</name>
<feature type="transmembrane region" description="Helical" evidence="8">
    <location>
        <begin position="271"/>
        <end position="296"/>
    </location>
</feature>
<evidence type="ECO:0000256" key="4">
    <source>
        <dbReference type="ARBA" id="ARBA00022847"/>
    </source>
</evidence>
<dbReference type="AlphaFoldDB" id="A0A0L8HSY7"/>
<protein>
    <recommendedName>
        <fullName evidence="9">Major facilitator superfamily (MFS) profile domain-containing protein</fullName>
    </recommendedName>
</protein>
<feature type="transmembrane region" description="Helical" evidence="8">
    <location>
        <begin position="177"/>
        <end position="204"/>
    </location>
</feature>
<keyword evidence="4" id="KW-0769">Symport</keyword>
<dbReference type="GO" id="GO:0006820">
    <property type="term" value="P:monoatomic anion transport"/>
    <property type="evidence" value="ECO:0007669"/>
    <property type="project" value="TreeGrafter"/>
</dbReference>
<evidence type="ECO:0000256" key="5">
    <source>
        <dbReference type="ARBA" id="ARBA00022989"/>
    </source>
</evidence>
<evidence type="ECO:0000256" key="8">
    <source>
        <dbReference type="SAM" id="Phobius"/>
    </source>
</evidence>
<evidence type="ECO:0000256" key="3">
    <source>
        <dbReference type="ARBA" id="ARBA00022692"/>
    </source>
</evidence>
<keyword evidence="2" id="KW-0813">Transport</keyword>
<dbReference type="Pfam" id="PF07690">
    <property type="entry name" value="MFS_1"/>
    <property type="match status" value="1"/>
</dbReference>
<keyword evidence="3 8" id="KW-0812">Transmembrane</keyword>
<feature type="transmembrane region" description="Helical" evidence="8">
    <location>
        <begin position="438"/>
        <end position="459"/>
    </location>
</feature>
<feature type="transmembrane region" description="Helical" evidence="8">
    <location>
        <begin position="372"/>
        <end position="391"/>
    </location>
</feature>
<dbReference type="PANTHER" id="PTHR11662">
    <property type="entry name" value="SOLUTE CARRIER FAMILY 17"/>
    <property type="match status" value="1"/>
</dbReference>
<dbReference type="InterPro" id="IPR036259">
    <property type="entry name" value="MFS_trans_sf"/>
</dbReference>
<dbReference type="FunFam" id="1.20.1250.20:FF:000003">
    <property type="entry name" value="Solute carrier family 17 member 3"/>
    <property type="match status" value="1"/>
</dbReference>
<comment type="subcellular location">
    <subcellularLocation>
        <location evidence="1">Membrane</location>
        <topology evidence="1">Multi-pass membrane protein</topology>
    </subcellularLocation>
</comment>
<feature type="transmembrane region" description="Helical" evidence="8">
    <location>
        <begin position="403"/>
        <end position="426"/>
    </location>
</feature>
<evidence type="ECO:0000256" key="7">
    <source>
        <dbReference type="SAM" id="MobiDB-lite"/>
    </source>
</evidence>
<dbReference type="PROSITE" id="PS50850">
    <property type="entry name" value="MFS"/>
    <property type="match status" value="1"/>
</dbReference>
<evidence type="ECO:0000313" key="10">
    <source>
        <dbReference type="EMBL" id="KOF92317.1"/>
    </source>
</evidence>
<organism evidence="10">
    <name type="scientific">Octopus bimaculoides</name>
    <name type="common">California two-spotted octopus</name>
    <dbReference type="NCBI Taxonomy" id="37653"/>
    <lineage>
        <taxon>Eukaryota</taxon>
        <taxon>Metazoa</taxon>
        <taxon>Spiralia</taxon>
        <taxon>Lophotrochozoa</taxon>
        <taxon>Mollusca</taxon>
        <taxon>Cephalopoda</taxon>
        <taxon>Coleoidea</taxon>
        <taxon>Octopodiformes</taxon>
        <taxon>Octopoda</taxon>
        <taxon>Incirrata</taxon>
        <taxon>Octopodidae</taxon>
        <taxon>Octopus</taxon>
    </lineage>
</organism>
<dbReference type="Gene3D" id="1.20.1250.20">
    <property type="entry name" value="MFS general substrate transporter like domains"/>
    <property type="match status" value="2"/>
</dbReference>
<evidence type="ECO:0000256" key="6">
    <source>
        <dbReference type="ARBA" id="ARBA00023136"/>
    </source>
</evidence>
<dbReference type="EMBL" id="KQ417358">
    <property type="protein sequence ID" value="KOF92317.1"/>
    <property type="molecule type" value="Genomic_DNA"/>
</dbReference>
<evidence type="ECO:0000256" key="2">
    <source>
        <dbReference type="ARBA" id="ARBA00022448"/>
    </source>
</evidence>
<feature type="transmembrane region" description="Helical" evidence="8">
    <location>
        <begin position="141"/>
        <end position="165"/>
    </location>
</feature>
<dbReference type="KEGG" id="obi:106868751"/>
<dbReference type="GO" id="GO:0016020">
    <property type="term" value="C:membrane"/>
    <property type="evidence" value="ECO:0007669"/>
    <property type="project" value="UniProtKB-SubCell"/>
</dbReference>
<dbReference type="STRING" id="37653.A0A0L8HSY7"/>
<proteinExistence type="predicted"/>
<dbReference type="OrthoDB" id="2985014at2759"/>
<dbReference type="GO" id="GO:0015293">
    <property type="term" value="F:symporter activity"/>
    <property type="evidence" value="ECO:0007669"/>
    <property type="project" value="UniProtKB-KW"/>
</dbReference>
<sequence length="493" mass="54709">MSKFNEFISHYCSCRWRLCYATFFALLLMQTLRVDLSMSLVCMLKTPNRTIDEVDLTLDNEHCSRLDNRTSNGENFEGEFEWSNILQSNMLAGYFYGYTVTNLLGGVLADKYGGKKVMGASIFSASVLTVLHPSLTRISGYFTLVLRILTGLVSGPMFPAVQSLWGRWAPPSESSTLIGISFAGQILGSIVGLSTSGFLCVYGFDNGWGSIFYIFGGLSLVFSFVWIYVVYDNPNVHPTISEEERSYLNKTIKCKSKVKNVPWKSIMTSTAVWAIIMAHTLINWTVISFQVILPLYMKEALSIDTKSNGLMSSAPFIGQMIAIPFCGRFADFLRSKNYLSTRSIRVLFQSVSYIGSASLIIVIGFLDCNQTSLAGILFFITGISLTFYYAGLSVNHVDIAPKYAGILYGITNTFASLPGFLVPLTTKALTPNGTRQEWQIVFSLCAIFSVCGTAIYATFARGHVQDWAKSDEKSIKNSSNEEESIHLKEEKQG</sequence>
<dbReference type="PANTHER" id="PTHR11662:SF399">
    <property type="entry name" value="FI19708P1-RELATED"/>
    <property type="match status" value="1"/>
</dbReference>
<evidence type="ECO:0000256" key="1">
    <source>
        <dbReference type="ARBA" id="ARBA00004141"/>
    </source>
</evidence>
<feature type="transmembrane region" description="Helical" evidence="8">
    <location>
        <begin position="210"/>
        <end position="231"/>
    </location>
</feature>
<keyword evidence="6 8" id="KW-0472">Membrane</keyword>
<evidence type="ECO:0000259" key="9">
    <source>
        <dbReference type="PROSITE" id="PS50850"/>
    </source>
</evidence>
<feature type="compositionally biased region" description="Basic and acidic residues" evidence="7">
    <location>
        <begin position="483"/>
        <end position="493"/>
    </location>
</feature>
<feature type="transmembrane region" description="Helical" evidence="8">
    <location>
        <begin position="91"/>
        <end position="110"/>
    </location>
</feature>
<feature type="transmembrane region" description="Helical" evidence="8">
    <location>
        <begin position="346"/>
        <end position="366"/>
    </location>
</feature>
<reference evidence="10" key="1">
    <citation type="submission" date="2015-07" db="EMBL/GenBank/DDBJ databases">
        <title>MeaNS - Measles Nucleotide Surveillance Program.</title>
        <authorList>
            <person name="Tran T."/>
            <person name="Druce J."/>
        </authorList>
    </citation>
    <scope>NUCLEOTIDE SEQUENCE</scope>
    <source>
        <strain evidence="10">UCB-OBI-ISO-001</strain>
        <tissue evidence="10">Gonad</tissue>
    </source>
</reference>
<keyword evidence="5 8" id="KW-1133">Transmembrane helix</keyword>
<dbReference type="InterPro" id="IPR050382">
    <property type="entry name" value="MFS_Na/Anion_cotransporter"/>
</dbReference>
<feature type="domain" description="Major facilitator superfamily (MFS) profile" evidence="9">
    <location>
        <begin position="23"/>
        <end position="464"/>
    </location>
</feature>
<dbReference type="SUPFAM" id="SSF103473">
    <property type="entry name" value="MFS general substrate transporter"/>
    <property type="match status" value="1"/>
</dbReference>